<dbReference type="Gene3D" id="3.40.30.10">
    <property type="entry name" value="Glutaredoxin"/>
    <property type="match status" value="1"/>
</dbReference>
<proteinExistence type="predicted"/>
<evidence type="ECO:0000259" key="6">
    <source>
        <dbReference type="PROSITE" id="PS51352"/>
    </source>
</evidence>
<dbReference type="InterPro" id="IPR000866">
    <property type="entry name" value="AhpC/TSA"/>
</dbReference>
<evidence type="ECO:0000313" key="7">
    <source>
        <dbReference type="EMBL" id="CDN30725.1"/>
    </source>
</evidence>
<reference evidence="7 8" key="1">
    <citation type="journal article" date="2015" name="Genome Announc.">
        <title>Complete Genome Sequence of the Novel Leech Symbiont Mucinivorans hirudinis M3T.</title>
        <authorList>
            <person name="Nelson M.C."/>
            <person name="Bomar L."/>
            <person name="Graf J."/>
        </authorList>
    </citation>
    <scope>NUCLEOTIDE SEQUENCE [LARGE SCALE GENOMIC DNA]</scope>
    <source>
        <strain evidence="8">M3</strain>
    </source>
</reference>
<dbReference type="CDD" id="cd02966">
    <property type="entry name" value="TlpA_like_family"/>
    <property type="match status" value="1"/>
</dbReference>
<dbReference type="PANTHER" id="PTHR42852">
    <property type="entry name" value="THIOL:DISULFIDE INTERCHANGE PROTEIN DSBE"/>
    <property type="match status" value="1"/>
</dbReference>
<protein>
    <submittedName>
        <fullName evidence="7">Thiol:disulfide oxidoreductase related to ResA</fullName>
    </submittedName>
</protein>
<dbReference type="GO" id="GO:0017004">
    <property type="term" value="P:cytochrome complex assembly"/>
    <property type="evidence" value="ECO:0007669"/>
    <property type="project" value="UniProtKB-KW"/>
</dbReference>
<dbReference type="HOGENOM" id="CLU_042529_1_0_10"/>
<keyword evidence="8" id="KW-1185">Reference proteome</keyword>
<dbReference type="PANTHER" id="PTHR42852:SF6">
    <property type="entry name" value="THIOL:DISULFIDE INTERCHANGE PROTEIN DSBE"/>
    <property type="match status" value="1"/>
</dbReference>
<dbReference type="KEGG" id="rbc:BN938_0620"/>
<name>A0A060R6P9_9BACT</name>
<dbReference type="STRING" id="1433126.BN938_0620"/>
<keyword evidence="5" id="KW-0732">Signal</keyword>
<evidence type="ECO:0000256" key="2">
    <source>
        <dbReference type="ARBA" id="ARBA00022748"/>
    </source>
</evidence>
<dbReference type="Proteomes" id="UP000027616">
    <property type="component" value="Chromosome I"/>
</dbReference>
<keyword evidence="4" id="KW-0676">Redox-active center</keyword>
<dbReference type="InterPro" id="IPR013766">
    <property type="entry name" value="Thioredoxin_domain"/>
</dbReference>
<sequence length="355" mass="39240">MKKILFLAVASMTFACAPKNVFTVNGTVEDTTLNGAIVYLMNDAGKAIDSIVIAEGKFTLKGNIDSVTISTVRLPKQASYVFAEAGTINVAFNADRSVVSGGTPLNDSYNAYTKEIENLSKDFSAKMKSMRESGENEDAMEAAYEAFNDGRGAILDSYFSTNKENGFGVFLLRQKVYQGDYKVSQIDSLMALVPLAKGDVSLEKLRKQKDAYEKTSEGAMFLDFSGKTLEGGDVKFSDYVGKGKYILADFWASWCGPCRRAMPMLKEMHTKYAKDGFEVLGVNVWERGENDNLKAIEEEGMVWAQIVNYKDTTPTDIYGINGIPTLILYAPDGTIITRSHNPEDIKVKLEEIFKK</sequence>
<dbReference type="PRINTS" id="PR00421">
    <property type="entry name" value="THIOREDOXIN"/>
</dbReference>
<dbReference type="OrthoDB" id="9794348at2"/>
<evidence type="ECO:0000256" key="3">
    <source>
        <dbReference type="ARBA" id="ARBA00023157"/>
    </source>
</evidence>
<comment type="subcellular location">
    <subcellularLocation>
        <location evidence="1">Cell envelope</location>
    </subcellularLocation>
</comment>
<dbReference type="PROSITE" id="PS51352">
    <property type="entry name" value="THIOREDOXIN_2"/>
    <property type="match status" value="1"/>
</dbReference>
<dbReference type="GO" id="GO:0030313">
    <property type="term" value="C:cell envelope"/>
    <property type="evidence" value="ECO:0007669"/>
    <property type="project" value="UniProtKB-SubCell"/>
</dbReference>
<dbReference type="PROSITE" id="PS51257">
    <property type="entry name" value="PROKAR_LIPOPROTEIN"/>
    <property type="match status" value="1"/>
</dbReference>
<dbReference type="GO" id="GO:0016209">
    <property type="term" value="F:antioxidant activity"/>
    <property type="evidence" value="ECO:0007669"/>
    <property type="project" value="InterPro"/>
</dbReference>
<feature type="domain" description="Thioredoxin" evidence="6">
    <location>
        <begin position="215"/>
        <end position="354"/>
    </location>
</feature>
<evidence type="ECO:0000313" key="8">
    <source>
        <dbReference type="Proteomes" id="UP000027616"/>
    </source>
</evidence>
<dbReference type="eggNOG" id="COG0526">
    <property type="taxonomic scope" value="Bacteria"/>
</dbReference>
<dbReference type="Pfam" id="PF14289">
    <property type="entry name" value="DUF4369"/>
    <property type="match status" value="1"/>
</dbReference>
<dbReference type="InterPro" id="IPR050553">
    <property type="entry name" value="Thioredoxin_ResA/DsbE_sf"/>
</dbReference>
<accession>A0A060R6P9</accession>
<organism evidence="7 8">
    <name type="scientific">Mucinivorans hirudinis</name>
    <dbReference type="NCBI Taxonomy" id="1433126"/>
    <lineage>
        <taxon>Bacteria</taxon>
        <taxon>Pseudomonadati</taxon>
        <taxon>Bacteroidota</taxon>
        <taxon>Bacteroidia</taxon>
        <taxon>Bacteroidales</taxon>
        <taxon>Rikenellaceae</taxon>
        <taxon>Mucinivorans</taxon>
    </lineage>
</organism>
<dbReference type="EMBL" id="HG934468">
    <property type="protein sequence ID" value="CDN30725.1"/>
    <property type="molecule type" value="Genomic_DNA"/>
</dbReference>
<dbReference type="Pfam" id="PF00578">
    <property type="entry name" value="AhpC-TSA"/>
    <property type="match status" value="1"/>
</dbReference>
<dbReference type="GO" id="GO:0016491">
    <property type="term" value="F:oxidoreductase activity"/>
    <property type="evidence" value="ECO:0007669"/>
    <property type="project" value="InterPro"/>
</dbReference>
<evidence type="ECO:0000256" key="1">
    <source>
        <dbReference type="ARBA" id="ARBA00004196"/>
    </source>
</evidence>
<dbReference type="AlphaFoldDB" id="A0A060R6P9"/>
<evidence type="ECO:0000256" key="5">
    <source>
        <dbReference type="SAM" id="SignalP"/>
    </source>
</evidence>
<keyword evidence="2" id="KW-0201">Cytochrome c-type biogenesis</keyword>
<evidence type="ECO:0000256" key="4">
    <source>
        <dbReference type="ARBA" id="ARBA00023284"/>
    </source>
</evidence>
<dbReference type="SUPFAM" id="SSF52833">
    <property type="entry name" value="Thioredoxin-like"/>
    <property type="match status" value="1"/>
</dbReference>
<gene>
    <name evidence="7" type="ORF">BN938_0620</name>
</gene>
<dbReference type="InterPro" id="IPR025380">
    <property type="entry name" value="DUF4369"/>
</dbReference>
<feature type="chain" id="PRO_5001590643" evidence="5">
    <location>
        <begin position="18"/>
        <end position="355"/>
    </location>
</feature>
<feature type="signal peptide" evidence="5">
    <location>
        <begin position="1"/>
        <end position="17"/>
    </location>
</feature>
<keyword evidence="3" id="KW-1015">Disulfide bond</keyword>
<dbReference type="InterPro" id="IPR036249">
    <property type="entry name" value="Thioredoxin-like_sf"/>
</dbReference>